<evidence type="ECO:0000313" key="7">
    <source>
        <dbReference type="EMBL" id="MCP8936910.1"/>
    </source>
</evidence>
<comment type="caution">
    <text evidence="7">The sequence shown here is derived from an EMBL/GenBank/DDBJ whole genome shotgun (WGS) entry which is preliminary data.</text>
</comment>
<gene>
    <name evidence="7" type="ORF">NK718_00130</name>
</gene>
<proteinExistence type="inferred from homology"/>
<dbReference type="Proteomes" id="UP001205890">
    <property type="component" value="Unassembled WGS sequence"/>
</dbReference>
<keyword evidence="8" id="KW-1185">Reference proteome</keyword>
<evidence type="ECO:0000313" key="8">
    <source>
        <dbReference type="Proteomes" id="UP001205890"/>
    </source>
</evidence>
<evidence type="ECO:0000256" key="5">
    <source>
        <dbReference type="ARBA" id="ARBA00022906"/>
    </source>
</evidence>
<name>A0ABT1L699_9HYPH</name>
<dbReference type="Gene3D" id="3.40.50.1980">
    <property type="entry name" value="Nitrogenase molybdenum iron protein domain"/>
    <property type="match status" value="2"/>
</dbReference>
<keyword evidence="3" id="KW-0813">Transport</keyword>
<dbReference type="PANTHER" id="PTHR42953:SF3">
    <property type="entry name" value="HIGH-AFFINITY ZINC UPTAKE SYSTEM PROTEIN ZNUA"/>
    <property type="match status" value="1"/>
</dbReference>
<evidence type="ECO:0000256" key="6">
    <source>
        <dbReference type="SAM" id="SignalP"/>
    </source>
</evidence>
<evidence type="ECO:0000256" key="1">
    <source>
        <dbReference type="ARBA" id="ARBA00011028"/>
    </source>
</evidence>
<keyword evidence="4 6" id="KW-0732">Signal</keyword>
<evidence type="ECO:0000256" key="2">
    <source>
        <dbReference type="ARBA" id="ARBA00015915"/>
    </source>
</evidence>
<dbReference type="EMBL" id="JANCLU010000001">
    <property type="protein sequence ID" value="MCP8936910.1"/>
    <property type="molecule type" value="Genomic_DNA"/>
</dbReference>
<organism evidence="7 8">
    <name type="scientific">Alsobacter ponti</name>
    <dbReference type="NCBI Taxonomy" id="2962936"/>
    <lineage>
        <taxon>Bacteria</taxon>
        <taxon>Pseudomonadati</taxon>
        <taxon>Pseudomonadota</taxon>
        <taxon>Alphaproteobacteria</taxon>
        <taxon>Hyphomicrobiales</taxon>
        <taxon>Alsobacteraceae</taxon>
        <taxon>Alsobacter</taxon>
    </lineage>
</organism>
<protein>
    <recommendedName>
        <fullName evidence="2">High-affinity zinc uptake system protein ZnuA</fullName>
    </recommendedName>
</protein>
<dbReference type="InterPro" id="IPR006311">
    <property type="entry name" value="TAT_signal"/>
</dbReference>
<dbReference type="Pfam" id="PF01297">
    <property type="entry name" value="ZnuA"/>
    <property type="match status" value="1"/>
</dbReference>
<feature type="signal peptide" evidence="6">
    <location>
        <begin position="1"/>
        <end position="22"/>
    </location>
</feature>
<dbReference type="InterPro" id="IPR006127">
    <property type="entry name" value="ZnuA-like"/>
</dbReference>
<dbReference type="PANTHER" id="PTHR42953">
    <property type="entry name" value="HIGH-AFFINITY ZINC UPTAKE SYSTEM PROTEIN ZNUA-RELATED"/>
    <property type="match status" value="1"/>
</dbReference>
<sequence length="307" mass="33387">MATTVLSRRMALGGLASAAALAAAGARAQAKRLRIGVTLHPYYSFVANVVGDGAEIVPIVPAEANPHGYQPQPEDIKRAMTLDVLVVNGIGHDEWVFKIIEAAGRKDNLPLIWANASVALIPIGGDNGAEKVVNPHTFIATTAAIQQVYEIARRLGEIDPPSAARYRASARDYANRLRKLRADFMQRMPAHAKADFRCATMHAGYDYLFQELGLKITAVVEPRHGVNPTARQFAQTLADIRAANINILFAEKYFGESSLAETVQRETGVKVFTLSHITDGPFTPEKFEVEMAENLATIERAMQAVGP</sequence>
<feature type="chain" id="PRO_5046900343" description="High-affinity zinc uptake system protein ZnuA" evidence="6">
    <location>
        <begin position="23"/>
        <end position="307"/>
    </location>
</feature>
<keyword evidence="5" id="KW-0862">Zinc</keyword>
<dbReference type="PRINTS" id="PR00691">
    <property type="entry name" value="ADHESINB"/>
</dbReference>
<accession>A0ABT1L699</accession>
<comment type="similarity">
    <text evidence="1">Belongs to the bacterial solute-binding protein 9 family.</text>
</comment>
<keyword evidence="5" id="KW-0864">Zinc transport</keyword>
<dbReference type="SUPFAM" id="SSF53807">
    <property type="entry name" value="Helical backbone' metal receptor"/>
    <property type="match status" value="1"/>
</dbReference>
<dbReference type="RefSeq" id="WP_254737285.1">
    <property type="nucleotide sequence ID" value="NZ_JANCLU010000001.1"/>
</dbReference>
<dbReference type="InterPro" id="IPR006129">
    <property type="entry name" value="AdhesinB"/>
</dbReference>
<keyword evidence="5" id="KW-0406">Ion transport</keyword>
<reference evidence="7 8" key="1">
    <citation type="submission" date="2022-07" db="EMBL/GenBank/DDBJ databases">
        <authorList>
            <person name="Li W.-J."/>
            <person name="Deng Q.-Q."/>
        </authorList>
    </citation>
    <scope>NUCLEOTIDE SEQUENCE [LARGE SCALE GENOMIC DNA]</scope>
    <source>
        <strain evidence="7 8">SYSU M60028</strain>
    </source>
</reference>
<dbReference type="PROSITE" id="PS51318">
    <property type="entry name" value="TAT"/>
    <property type="match status" value="1"/>
</dbReference>
<evidence type="ECO:0000256" key="3">
    <source>
        <dbReference type="ARBA" id="ARBA00022448"/>
    </source>
</evidence>
<dbReference type="InterPro" id="IPR050492">
    <property type="entry name" value="Bact_metal-bind_prot9"/>
</dbReference>
<evidence type="ECO:0000256" key="4">
    <source>
        <dbReference type="ARBA" id="ARBA00022729"/>
    </source>
</evidence>